<dbReference type="HAMAP" id="MF_01232">
    <property type="entry name" value="UPF0229"/>
    <property type="match status" value="1"/>
</dbReference>
<dbReference type="PANTHER" id="PTHR30510">
    <property type="entry name" value="UPF0229 PROTEIN YEAH"/>
    <property type="match status" value="1"/>
</dbReference>
<evidence type="ECO:0000313" key="3">
    <source>
        <dbReference type="EMBL" id="MCB6181938.1"/>
    </source>
</evidence>
<comment type="caution">
    <text evidence="3">The sequence shown here is derived from an EMBL/GenBank/DDBJ whole genome shotgun (WGS) entry which is preliminary data.</text>
</comment>
<dbReference type="InterPro" id="IPR006698">
    <property type="entry name" value="UPF0229"/>
</dbReference>
<dbReference type="SUPFAM" id="SSF53300">
    <property type="entry name" value="vWA-like"/>
    <property type="match status" value="1"/>
</dbReference>
<dbReference type="EMBL" id="JAJBZT010000001">
    <property type="protein sequence ID" value="MCB6181938.1"/>
    <property type="molecule type" value="Genomic_DNA"/>
</dbReference>
<dbReference type="NCBIfam" id="NF003707">
    <property type="entry name" value="PRK05325.1-2"/>
    <property type="match status" value="1"/>
</dbReference>
<gene>
    <name evidence="3" type="ORF">LIN78_00010</name>
</gene>
<name>A0ABS8D2R9_9NEIS</name>
<keyword evidence="4" id="KW-1185">Reference proteome</keyword>
<protein>
    <recommendedName>
        <fullName evidence="1">UPF0229 protein LIN78_00010</fullName>
    </recommendedName>
</protein>
<evidence type="ECO:0000256" key="1">
    <source>
        <dbReference type="HAMAP-Rule" id="MF_01232"/>
    </source>
</evidence>
<dbReference type="PANTHER" id="PTHR30510:SF2">
    <property type="entry name" value="UPF0229 PROTEIN YEAH"/>
    <property type="match status" value="1"/>
</dbReference>
<dbReference type="InterPro" id="IPR036465">
    <property type="entry name" value="vWFA_dom_sf"/>
</dbReference>
<feature type="region of interest" description="Disordered" evidence="2">
    <location>
        <begin position="82"/>
        <end position="111"/>
    </location>
</feature>
<accession>A0ABS8D2R9</accession>
<comment type="similarity">
    <text evidence="1">Belongs to the UPF0229 family.</text>
</comment>
<dbReference type="RefSeq" id="WP_227177285.1">
    <property type="nucleotide sequence ID" value="NZ_JAJBZT010000001.1"/>
</dbReference>
<sequence>MSYVIDRRLNGRHRSAVNRDRFLRRYRQQIKDAVNDAIKNRSITDIDHGENVSIPVRDLNEPTFTHSHGGIWERVHPGNEEYLKGDKFNRPQGGSGGGSGSGEASNEGEGEDGFQFQISKEEFLNFLFDDLALPNLAKKQLQSIEESKPVRAGFSTDGTPTNIHVIRSLKQAMGRRLTLGAPIRAQLHALEDQLAEVQEDPETAICEAEEDGIRQKIHLLEKKLDLLPYLDPLDLRYSNKTMQPKPSSKAVMFCIMDVSGSMDESRKEMAKRFFILLYLFLKKTYDKIELVFIRHHTQASEVDEENFFHSRETGGTVVSSALKMMQKIITERFSSGDWNIYGAQASDGDNWDNDSPVCRQLLDEKILPSTQYFAYIEITDGPEQNLWHEYVKLAEKQPYFAMQKIREPGDIYPVFRKLFEKKQA</sequence>
<dbReference type="NCBIfam" id="NF003708">
    <property type="entry name" value="PRK05325.1-3"/>
    <property type="match status" value="1"/>
</dbReference>
<dbReference type="Pfam" id="PF04285">
    <property type="entry name" value="DUF444"/>
    <property type="match status" value="1"/>
</dbReference>
<dbReference type="Proteomes" id="UP001165395">
    <property type="component" value="Unassembled WGS sequence"/>
</dbReference>
<evidence type="ECO:0000313" key="4">
    <source>
        <dbReference type="Proteomes" id="UP001165395"/>
    </source>
</evidence>
<organism evidence="3 4">
    <name type="scientific">Leeia speluncae</name>
    <dbReference type="NCBI Taxonomy" id="2884804"/>
    <lineage>
        <taxon>Bacteria</taxon>
        <taxon>Pseudomonadati</taxon>
        <taxon>Pseudomonadota</taxon>
        <taxon>Betaproteobacteria</taxon>
        <taxon>Neisseriales</taxon>
        <taxon>Leeiaceae</taxon>
        <taxon>Leeia</taxon>
    </lineage>
</organism>
<reference evidence="3" key="1">
    <citation type="submission" date="2021-10" db="EMBL/GenBank/DDBJ databases">
        <title>The complete genome sequence of Leeia sp. TBRC 13508.</title>
        <authorList>
            <person name="Charoenyingcharoen P."/>
            <person name="Yukphan P."/>
        </authorList>
    </citation>
    <scope>NUCLEOTIDE SEQUENCE</scope>
    <source>
        <strain evidence="3">TBRC 13508</strain>
    </source>
</reference>
<evidence type="ECO:0000256" key="2">
    <source>
        <dbReference type="SAM" id="MobiDB-lite"/>
    </source>
</evidence>
<proteinExistence type="inferred from homology"/>